<keyword evidence="5" id="KW-0846">Cobalamin</keyword>
<keyword evidence="7 13" id="KW-1133">Transmembrane helix</keyword>
<reference evidence="14" key="1">
    <citation type="journal article" date="2020" name="Fungal Divers.">
        <title>Resolving the Mortierellaceae phylogeny through synthesis of multi-gene phylogenetics and phylogenomics.</title>
        <authorList>
            <person name="Vandepol N."/>
            <person name="Liber J."/>
            <person name="Desiro A."/>
            <person name="Na H."/>
            <person name="Kennedy M."/>
            <person name="Barry K."/>
            <person name="Grigoriev I.V."/>
            <person name="Miller A.N."/>
            <person name="O'Donnell K."/>
            <person name="Stajich J.E."/>
            <person name="Bonito G."/>
        </authorList>
    </citation>
    <scope>NUCLEOTIDE SEQUENCE</scope>
    <source>
        <strain evidence="14">NVP60</strain>
    </source>
</reference>
<evidence type="ECO:0000256" key="9">
    <source>
        <dbReference type="ARBA" id="ARBA00023228"/>
    </source>
</evidence>
<dbReference type="AlphaFoldDB" id="A0A9P6QXP0"/>
<comment type="function">
    <text evidence="11">Probable lysosomal cobalamin transporter. Required to export cobalamin from lysosomes allowing its conversion to cofactors.</text>
</comment>
<comment type="subcellular location">
    <subcellularLocation>
        <location evidence="1">Lysosome membrane</location>
        <topology evidence="1">Multi-pass membrane protein</topology>
    </subcellularLocation>
</comment>
<accession>A0A9P6QXP0</accession>
<feature type="region of interest" description="Disordered" evidence="12">
    <location>
        <begin position="539"/>
        <end position="599"/>
    </location>
</feature>
<evidence type="ECO:0000256" key="5">
    <source>
        <dbReference type="ARBA" id="ARBA00022628"/>
    </source>
</evidence>
<feature type="transmembrane region" description="Helical" evidence="13">
    <location>
        <begin position="199"/>
        <end position="219"/>
    </location>
</feature>
<evidence type="ECO:0000313" key="14">
    <source>
        <dbReference type="EMBL" id="KAG0305931.1"/>
    </source>
</evidence>
<keyword evidence="9" id="KW-0458">Lysosome</keyword>
<dbReference type="PANTHER" id="PTHR16130">
    <property type="entry name" value="LYSOSOMAL COBALAMIN TRANSPORTER-RELATED"/>
    <property type="match status" value="1"/>
</dbReference>
<feature type="transmembrane region" description="Helical" evidence="13">
    <location>
        <begin position="381"/>
        <end position="404"/>
    </location>
</feature>
<evidence type="ECO:0000256" key="4">
    <source>
        <dbReference type="ARBA" id="ARBA00022448"/>
    </source>
</evidence>
<evidence type="ECO:0000256" key="3">
    <source>
        <dbReference type="ARBA" id="ARBA00017088"/>
    </source>
</evidence>
<dbReference type="PANTHER" id="PTHR16130:SF2">
    <property type="entry name" value="LYSOSOMAL COBALAMIN TRANSPORT ESCORT PROTEIN LMBD1"/>
    <property type="match status" value="1"/>
</dbReference>
<evidence type="ECO:0000256" key="11">
    <source>
        <dbReference type="ARBA" id="ARBA00025515"/>
    </source>
</evidence>
<dbReference type="OrthoDB" id="73273at2759"/>
<evidence type="ECO:0000256" key="10">
    <source>
        <dbReference type="ARBA" id="ARBA00023285"/>
    </source>
</evidence>
<dbReference type="GO" id="GO:0031419">
    <property type="term" value="F:cobalamin binding"/>
    <property type="evidence" value="ECO:0007669"/>
    <property type="project" value="UniProtKB-KW"/>
</dbReference>
<feature type="transmembrane region" description="Helical" evidence="13">
    <location>
        <begin position="465"/>
        <end position="487"/>
    </location>
</feature>
<feature type="transmembrane region" description="Helical" evidence="13">
    <location>
        <begin position="12"/>
        <end position="33"/>
    </location>
</feature>
<dbReference type="InterPro" id="IPR050854">
    <property type="entry name" value="LMBD1_LysCbl_Transport"/>
</dbReference>
<evidence type="ECO:0000256" key="2">
    <source>
        <dbReference type="ARBA" id="ARBA00009901"/>
    </source>
</evidence>
<evidence type="ECO:0000256" key="6">
    <source>
        <dbReference type="ARBA" id="ARBA00022692"/>
    </source>
</evidence>
<organism evidence="14 15">
    <name type="scientific">Linnemannia gamsii</name>
    <dbReference type="NCBI Taxonomy" id="64522"/>
    <lineage>
        <taxon>Eukaryota</taxon>
        <taxon>Fungi</taxon>
        <taxon>Fungi incertae sedis</taxon>
        <taxon>Mucoromycota</taxon>
        <taxon>Mortierellomycotina</taxon>
        <taxon>Mortierellomycetes</taxon>
        <taxon>Mortierellales</taxon>
        <taxon>Mortierellaceae</taxon>
        <taxon>Linnemannia</taxon>
    </lineage>
</organism>
<keyword evidence="15" id="KW-1185">Reference proteome</keyword>
<feature type="compositionally biased region" description="Acidic residues" evidence="12">
    <location>
        <begin position="505"/>
        <end position="516"/>
    </location>
</feature>
<dbReference type="EMBL" id="JAAAIN010001181">
    <property type="protein sequence ID" value="KAG0305931.1"/>
    <property type="molecule type" value="Genomic_DNA"/>
</dbReference>
<name>A0A9P6QXP0_9FUNG</name>
<keyword evidence="8 13" id="KW-0472">Membrane</keyword>
<evidence type="ECO:0000256" key="8">
    <source>
        <dbReference type="ARBA" id="ARBA00023136"/>
    </source>
</evidence>
<evidence type="ECO:0000256" key="13">
    <source>
        <dbReference type="SAM" id="Phobius"/>
    </source>
</evidence>
<feature type="transmembrane region" description="Helical" evidence="13">
    <location>
        <begin position="144"/>
        <end position="162"/>
    </location>
</feature>
<evidence type="ECO:0000256" key="1">
    <source>
        <dbReference type="ARBA" id="ARBA00004155"/>
    </source>
</evidence>
<protein>
    <recommendedName>
        <fullName evidence="3">Probable lysosomal cobalamin transporter</fullName>
    </recommendedName>
</protein>
<sequence length="599" mass="65387">MDSPLDAILPFLGAWGLYGIIGAGLLGFSIYFTVYYSDRQDREPFAMLVTILSLTLCLTTVALFPVDIFMVSKIMDPTTGLRYKWATDAAIGEMQQTVQMTYAVAYGLIAMFCFFWIPLAYFYFEELADEGQTTFQRLWASFKYTFFFILIAAILLLTGLLMKPNDGEHGDNKGEGSAFSPELDWLEQLLGKIGGMEPLAFVAGVLALAGMAVLVFYTAPGLTLLPFSLLAGAKSLPASVEELEAQLDFNRARQSTILNRYPMTAGASGGVQRQLSDRNRHLLSELAQEELLLENRLSVGQLDKDLCGAPCGFIFGRDLPNPLNMVLVRLSPYFPADYAVIVMIILYMFWATTKGIISLGIRFLWVHLYKFKRGATQPQGLLAATMLWMLSLAALSYTLTMAVAPEYSMFGGQKYCNNTIPIGGSLDCSGAPALIISCHIGAPPDLCTPTVTSKTVLQVLSASPILGVAFYFMQLAFLAFFLLAFLYNFVYGCWYGFGEDPMGSADDDDDEMDLEDSEARGLLSGGLNSEDARRRVRRRGLVIPRASPGDHAGRSELGSSPGYTYGQPQGGGKGRQWGQGPPPSYGAATRNTGGFGRSG</sequence>
<keyword evidence="10" id="KW-0170">Cobalt</keyword>
<dbReference type="GO" id="GO:0005774">
    <property type="term" value="C:vacuolar membrane"/>
    <property type="evidence" value="ECO:0007669"/>
    <property type="project" value="TreeGrafter"/>
</dbReference>
<feature type="transmembrane region" description="Helical" evidence="13">
    <location>
        <begin position="338"/>
        <end position="361"/>
    </location>
</feature>
<comment type="similarity">
    <text evidence="2">Belongs to the LIMR family. LMBRD1 subfamily.</text>
</comment>
<evidence type="ECO:0000256" key="12">
    <source>
        <dbReference type="SAM" id="MobiDB-lite"/>
    </source>
</evidence>
<keyword evidence="6 13" id="KW-0812">Transmembrane</keyword>
<feature type="transmembrane region" description="Helical" evidence="13">
    <location>
        <begin position="103"/>
        <end position="124"/>
    </location>
</feature>
<evidence type="ECO:0000256" key="7">
    <source>
        <dbReference type="ARBA" id="ARBA00022989"/>
    </source>
</evidence>
<keyword evidence="4" id="KW-0813">Transport</keyword>
<dbReference type="Pfam" id="PF04791">
    <property type="entry name" value="LMBR1"/>
    <property type="match status" value="1"/>
</dbReference>
<dbReference type="GO" id="GO:0072665">
    <property type="term" value="P:protein localization to vacuole"/>
    <property type="evidence" value="ECO:0007669"/>
    <property type="project" value="TreeGrafter"/>
</dbReference>
<feature type="region of interest" description="Disordered" evidence="12">
    <location>
        <begin position="505"/>
        <end position="526"/>
    </location>
</feature>
<dbReference type="InterPro" id="IPR006876">
    <property type="entry name" value="LMBR1-like_membr_prot"/>
</dbReference>
<gene>
    <name evidence="14" type="primary">LMBRD1</name>
    <name evidence="14" type="ORF">BGZ97_000929</name>
</gene>
<feature type="transmembrane region" description="Helical" evidence="13">
    <location>
        <begin position="45"/>
        <end position="66"/>
    </location>
</feature>
<feature type="compositionally biased region" description="Gly residues" evidence="12">
    <location>
        <begin position="568"/>
        <end position="577"/>
    </location>
</feature>
<comment type="caution">
    <text evidence="14">The sequence shown here is derived from an EMBL/GenBank/DDBJ whole genome shotgun (WGS) entry which is preliminary data.</text>
</comment>
<dbReference type="Proteomes" id="UP000823405">
    <property type="component" value="Unassembled WGS sequence"/>
</dbReference>
<proteinExistence type="inferred from homology"/>
<evidence type="ECO:0000313" key="15">
    <source>
        <dbReference type="Proteomes" id="UP000823405"/>
    </source>
</evidence>